<feature type="compositionally biased region" description="Pro residues" evidence="1">
    <location>
        <begin position="303"/>
        <end position="314"/>
    </location>
</feature>
<protein>
    <recommendedName>
        <fullName evidence="5">DUF4430 domain-containing protein</fullName>
    </recommendedName>
</protein>
<sequence length="542" mass="56830">MARTTARGARRAALLITLVALGAPASAVAAPSEQRVRIEGATTTLYEGTLRTDGHAVQATSDTQSRRCDGTNNGAHAEPGPTPTAASDDAMRSVGMAFDGQWYSGFDDYFLLQFGPDREDPATNAYWGILVNGVYTSVGGCQYRLNPGDQTLWVYDAFSMRDLLRLDGPTGIGEPTADVEGGPTTATAQSSFVVGLHAPLVVKAVRNEATGDVGAPGSRAPAVGVRVSPVLTAANGVQTINEADPATATTGADGTATLRWSTPGWKRVKAWGTGVVRSNRLDVCVRNADGSGCGTPPADTTPKDPPPTTVPQPPVTSTGSGSLADAAGQAGATPVRLGATTISALRITTDGNPAALTGVRWALTGEPLRSWRIEYRDPTAAKPRWRTAARGTTQLSALLDLPAGRSADLRAVFRGAGATSTRTIGRVVVPLDERVRQVRISGARKRLRDPLAWRQTVTRLRRGATVRATLRAGRPIVVARADRRKAVIEVTAAGGRPQRLTVRGHADGRTVLTRARKRSRSGAVTIRVRSGTVLLDGLAVGP</sequence>
<feature type="signal peptide" evidence="2">
    <location>
        <begin position="1"/>
        <end position="29"/>
    </location>
</feature>
<proteinExistence type="predicted"/>
<accession>A0ABU4VG50</accession>
<gene>
    <name evidence="3" type="ORF">SK069_04235</name>
</gene>
<keyword evidence="2" id="KW-0732">Signal</keyword>
<evidence type="ECO:0000256" key="1">
    <source>
        <dbReference type="SAM" id="MobiDB-lite"/>
    </source>
</evidence>
<evidence type="ECO:0000256" key="2">
    <source>
        <dbReference type="SAM" id="SignalP"/>
    </source>
</evidence>
<feature type="chain" id="PRO_5047415971" description="DUF4430 domain-containing protein" evidence="2">
    <location>
        <begin position="30"/>
        <end position="542"/>
    </location>
</feature>
<evidence type="ECO:0008006" key="5">
    <source>
        <dbReference type="Google" id="ProtNLM"/>
    </source>
</evidence>
<comment type="caution">
    <text evidence="3">The sequence shown here is derived from an EMBL/GenBank/DDBJ whole genome shotgun (WGS) entry which is preliminary data.</text>
</comment>
<name>A0ABU4VG50_9ACTN</name>
<evidence type="ECO:0000313" key="4">
    <source>
        <dbReference type="Proteomes" id="UP001277761"/>
    </source>
</evidence>
<reference evidence="3 4" key="1">
    <citation type="submission" date="2023-11" db="EMBL/GenBank/DDBJ databases">
        <authorList>
            <person name="Xu M."/>
            <person name="Jiang T."/>
        </authorList>
    </citation>
    <scope>NUCLEOTIDE SEQUENCE [LARGE SCALE GENOMIC DNA]</scope>
    <source>
        <strain evidence="3 4">SD</strain>
    </source>
</reference>
<evidence type="ECO:0000313" key="3">
    <source>
        <dbReference type="EMBL" id="MDX8150793.1"/>
    </source>
</evidence>
<dbReference type="EMBL" id="JAXAVX010000001">
    <property type="protein sequence ID" value="MDX8150793.1"/>
    <property type="molecule type" value="Genomic_DNA"/>
</dbReference>
<organism evidence="3 4">
    <name type="scientific">Patulibacter brassicae</name>
    <dbReference type="NCBI Taxonomy" id="1705717"/>
    <lineage>
        <taxon>Bacteria</taxon>
        <taxon>Bacillati</taxon>
        <taxon>Actinomycetota</taxon>
        <taxon>Thermoleophilia</taxon>
        <taxon>Solirubrobacterales</taxon>
        <taxon>Patulibacteraceae</taxon>
        <taxon>Patulibacter</taxon>
    </lineage>
</organism>
<dbReference type="RefSeq" id="WP_319952935.1">
    <property type="nucleotide sequence ID" value="NZ_JAXAVX010000001.1"/>
</dbReference>
<dbReference type="Proteomes" id="UP001277761">
    <property type="component" value="Unassembled WGS sequence"/>
</dbReference>
<feature type="region of interest" description="Disordered" evidence="1">
    <location>
        <begin position="56"/>
        <end position="88"/>
    </location>
</feature>
<keyword evidence="4" id="KW-1185">Reference proteome</keyword>
<feature type="region of interest" description="Disordered" evidence="1">
    <location>
        <begin position="289"/>
        <end position="330"/>
    </location>
</feature>